<keyword evidence="2" id="KW-0813">Transport</keyword>
<evidence type="ECO:0000256" key="3">
    <source>
        <dbReference type="ARBA" id="ARBA00022816"/>
    </source>
</evidence>
<keyword evidence="5" id="KW-0811">Translocation</keyword>
<dbReference type="InterPro" id="IPR019321">
    <property type="entry name" value="Nucleoporin_Nup88"/>
</dbReference>
<evidence type="ECO:0000256" key="5">
    <source>
        <dbReference type="ARBA" id="ARBA00023010"/>
    </source>
</evidence>
<dbReference type="GO" id="GO:0006406">
    <property type="term" value="P:mRNA export from nucleus"/>
    <property type="evidence" value="ECO:0007669"/>
    <property type="project" value="TreeGrafter"/>
</dbReference>
<evidence type="ECO:0000256" key="1">
    <source>
        <dbReference type="ARBA" id="ARBA00004567"/>
    </source>
</evidence>
<keyword evidence="10" id="KW-1185">Reference proteome</keyword>
<keyword evidence="7" id="KW-0539">Nucleus</keyword>
<evidence type="ECO:0000313" key="10">
    <source>
        <dbReference type="Proteomes" id="UP001347796"/>
    </source>
</evidence>
<dbReference type="EMBL" id="JAZGQO010000002">
    <property type="protein sequence ID" value="KAK6189902.1"/>
    <property type="molecule type" value="Genomic_DNA"/>
</dbReference>
<dbReference type="GO" id="GO:0005643">
    <property type="term" value="C:nuclear pore"/>
    <property type="evidence" value="ECO:0007669"/>
    <property type="project" value="UniProtKB-SubCell"/>
</dbReference>
<accession>A0AAN8Q6T6</accession>
<reference evidence="9 10" key="1">
    <citation type="submission" date="2024-01" db="EMBL/GenBank/DDBJ databases">
        <title>The genome of the rayed Mediterranean limpet Patella caerulea (Linnaeus, 1758).</title>
        <authorList>
            <person name="Anh-Thu Weber A."/>
            <person name="Halstead-Nussloch G."/>
        </authorList>
    </citation>
    <scope>NUCLEOTIDE SEQUENCE [LARGE SCALE GENOMIC DNA]</scope>
    <source>
        <strain evidence="9">AATW-2023a</strain>
        <tissue evidence="9">Whole specimen</tissue>
    </source>
</reference>
<dbReference type="GO" id="GO:0000056">
    <property type="term" value="P:ribosomal small subunit export from nucleus"/>
    <property type="evidence" value="ECO:0007669"/>
    <property type="project" value="InterPro"/>
</dbReference>
<dbReference type="PANTHER" id="PTHR13257:SF0">
    <property type="entry name" value="NUCLEAR PORE COMPLEX PROTEIN NUP88"/>
    <property type="match status" value="1"/>
</dbReference>
<dbReference type="Pfam" id="PF10168">
    <property type="entry name" value="Nup88"/>
    <property type="match status" value="1"/>
</dbReference>
<comment type="caution">
    <text evidence="9">The sequence shown here is derived from an EMBL/GenBank/DDBJ whole genome shotgun (WGS) entry which is preliminary data.</text>
</comment>
<dbReference type="InterPro" id="IPR037700">
    <property type="entry name" value="NUP88/NUP82"/>
</dbReference>
<dbReference type="SUPFAM" id="SSF50978">
    <property type="entry name" value="WD40 repeat-like"/>
    <property type="match status" value="1"/>
</dbReference>
<evidence type="ECO:0000313" key="9">
    <source>
        <dbReference type="EMBL" id="KAK6189902.1"/>
    </source>
</evidence>
<dbReference type="PANTHER" id="PTHR13257">
    <property type="entry name" value="NUCLEOPORIN NUP84-RELATED"/>
    <property type="match status" value="1"/>
</dbReference>
<dbReference type="GO" id="GO:0017056">
    <property type="term" value="F:structural constituent of nuclear pore"/>
    <property type="evidence" value="ECO:0007669"/>
    <property type="project" value="InterPro"/>
</dbReference>
<proteinExistence type="predicted"/>
<evidence type="ECO:0000256" key="8">
    <source>
        <dbReference type="SAM" id="Coils"/>
    </source>
</evidence>
<comment type="subcellular location">
    <subcellularLocation>
        <location evidence="1">Nucleus</location>
        <location evidence="1">Nuclear pore complex</location>
    </subcellularLocation>
</comment>
<dbReference type="Proteomes" id="UP001347796">
    <property type="component" value="Unassembled WGS sequence"/>
</dbReference>
<protein>
    <recommendedName>
        <fullName evidence="11">Nuclear pore complex protein Nup88</fullName>
    </recommendedName>
</protein>
<name>A0AAN8Q6T6_PATCE</name>
<organism evidence="9 10">
    <name type="scientific">Patella caerulea</name>
    <name type="common">Rayed Mediterranean limpet</name>
    <dbReference type="NCBI Taxonomy" id="87958"/>
    <lineage>
        <taxon>Eukaryota</taxon>
        <taxon>Metazoa</taxon>
        <taxon>Spiralia</taxon>
        <taxon>Lophotrochozoa</taxon>
        <taxon>Mollusca</taxon>
        <taxon>Gastropoda</taxon>
        <taxon>Patellogastropoda</taxon>
        <taxon>Patelloidea</taxon>
        <taxon>Patellidae</taxon>
        <taxon>Patella</taxon>
    </lineage>
</organism>
<sequence length="731" mass="82466">MAAYSGWRSRLNNHQFCKQLRENNVKESRFKLASDAKQLIAVIDGDIYVWDASATHLIYFHLKTLLNVADVKNETYRHQTLLCLEPPRFEVESIKCNTSVSHVAIWGADGIRVMVLPRRWGKFAEYEGGKNVISCRVISVAERYCIGQAGVKVQQVSWHPGSKTDSHLAMLTSDNMLSTFDIANPDKACHVINMDTIHTGLNISPNKLSFSAALGEKTVAFDFGEPFQLQQKRKVLGLQAEEEETTAWPIYLVKGNGNIYVAYCNLSTERELNLPVQGPLIMYPPADDNYGIDACDIMCLNSTPPVLVVVTCEGKLHHCLVLQADDNNSNSTIQFEQSSKLSCDSMFYEPITEPNLYVIESVELELSLTTAQHDSNQLIEDDFTCPVKLQKDPSTYDRYHCSHAAGVHTVALPWAHSLNTFASDDDEINPVLPENQDCIVEHVICTKPLTSSVPSPIQGLSVVTDPSLGVTLLVLSSDYQFTALPLSSKYRTVSAVLASDSESRGVKSPLRRLSREPFDYHISKILQRTSSNPLLKSGYGTEVSQQECFQLLSRATQVLREEYIQKQDQARVEIETRAKILTDQKRLQNEDLKRLEESRNILRDQAETIAEKLETCQHSQELILKRLQVIMRKIQSRLPMLSDAEKNYDKELQTMSDNIDGIKKNLEQLKKKQEYQKRQMSFGNNTAVSSPVLKKNQTTKLKEILQQESDEISELMKKVNQLKVDTSISLS</sequence>
<dbReference type="GO" id="GO:0006606">
    <property type="term" value="P:protein import into nucleus"/>
    <property type="evidence" value="ECO:0007669"/>
    <property type="project" value="TreeGrafter"/>
</dbReference>
<dbReference type="AlphaFoldDB" id="A0AAN8Q6T6"/>
<evidence type="ECO:0000256" key="2">
    <source>
        <dbReference type="ARBA" id="ARBA00022448"/>
    </source>
</evidence>
<feature type="coiled-coil region" evidence="8">
    <location>
        <begin position="652"/>
        <end position="725"/>
    </location>
</feature>
<evidence type="ECO:0000256" key="6">
    <source>
        <dbReference type="ARBA" id="ARBA00023132"/>
    </source>
</evidence>
<keyword evidence="6" id="KW-0906">Nuclear pore complex</keyword>
<evidence type="ECO:0000256" key="7">
    <source>
        <dbReference type="ARBA" id="ARBA00023242"/>
    </source>
</evidence>
<feature type="coiled-coil region" evidence="8">
    <location>
        <begin position="578"/>
        <end position="612"/>
    </location>
</feature>
<evidence type="ECO:0000256" key="4">
    <source>
        <dbReference type="ARBA" id="ARBA00022927"/>
    </source>
</evidence>
<evidence type="ECO:0008006" key="11">
    <source>
        <dbReference type="Google" id="ProtNLM"/>
    </source>
</evidence>
<keyword evidence="4" id="KW-0653">Protein transport</keyword>
<dbReference type="InterPro" id="IPR036322">
    <property type="entry name" value="WD40_repeat_dom_sf"/>
</dbReference>
<keyword evidence="8" id="KW-0175">Coiled coil</keyword>
<keyword evidence="3" id="KW-0509">mRNA transport</keyword>
<dbReference type="GO" id="GO:0000055">
    <property type="term" value="P:ribosomal large subunit export from nucleus"/>
    <property type="evidence" value="ECO:0007669"/>
    <property type="project" value="InterPro"/>
</dbReference>
<gene>
    <name evidence="9" type="ORF">SNE40_001872</name>
</gene>